<organism evidence="6">
    <name type="scientific">Absidia glauca</name>
    <name type="common">Pin mould</name>
    <dbReference type="NCBI Taxonomy" id="4829"/>
    <lineage>
        <taxon>Eukaryota</taxon>
        <taxon>Fungi</taxon>
        <taxon>Fungi incertae sedis</taxon>
        <taxon>Mucoromycota</taxon>
        <taxon>Mucoromycotina</taxon>
        <taxon>Mucoromycetes</taxon>
        <taxon>Mucorales</taxon>
        <taxon>Cunninghamellaceae</taxon>
        <taxon>Absidia</taxon>
    </lineage>
</organism>
<protein>
    <recommendedName>
        <fullName evidence="5">Armadillo-like helical domain-containing protein</fullName>
    </recommendedName>
</protein>
<sequence length="652" mass="74883">MQQRGKPVFKEKFVELSEALFKVNHEKEWKSNALQLTTLVLALGIVCDINTKCIFDLIHDTSEETLLGRRNDFNRIFFACLEKMTPSSATTTTIVTSVDQSRQLNAIILLTCLVRSLFGKKRLSQFNIIDLLTGLDKADTSMGNLISSLEPLLHQQTTKPYALLLAITLSAGNDNVNQNSFNGYFMHHDLSNTLLSIISDDLSSHKEVRNATMLLSMLSNYNKYESRNPYLHALSHYKQDSTLEKIMVLFADILQEMTWKYQQLKDEDESFAKGLATYMSGWFPGSAKTPYVDIDKLESLISFPPVESALLPLLYDLINTNSHFILLLTRSITNHKKDANKGTLLLPNLLTFASYIFQHNRNDRSFVYTKLLLLILLRLCEEPALLTVLANQESHKVVRLCCQRPPPLPKSKSPRSLLCTIMDDTILFIKHNMRKKLDMATYRLSFSVIHRILSFLYKRRIRLDYHWNELWCTLTAILHFSVIHLDTLKAKPQDFHPFLSSLLRLFNICVVHGEIFLHDTKSFDSLFYEIIRASDDFMALSHYVTESHLVGRKGQSSGDRSPPLSGHSFSNLKIICNHFKPVLDEGMETHQIKYLSPDQVLALIQEHFATLSLEPVDKLDHFTPYNEIPNEMGYFRYLLRIVVGDYMPGLYQ</sequence>
<keyword evidence="7" id="KW-1185">Reference proteome</keyword>
<evidence type="ECO:0000259" key="5">
    <source>
        <dbReference type="SMART" id="SM01158"/>
    </source>
</evidence>
<keyword evidence="4" id="KW-0472">Membrane</keyword>
<evidence type="ECO:0000256" key="4">
    <source>
        <dbReference type="ARBA" id="ARBA00023136"/>
    </source>
</evidence>
<dbReference type="STRING" id="4829.A0A163IZM1"/>
<dbReference type="SMART" id="SM01158">
    <property type="entry name" value="DUF1741"/>
    <property type="match status" value="1"/>
</dbReference>
<evidence type="ECO:0000313" key="6">
    <source>
        <dbReference type="EMBL" id="SAL96295.1"/>
    </source>
</evidence>
<dbReference type="PANTHER" id="PTHR13608:SF3">
    <property type="entry name" value="ARMADILLO-LIKE HELICAL DOMAIN-CONTAINING PROTEIN 3"/>
    <property type="match status" value="1"/>
</dbReference>
<name>A0A163IZM1_ABSGL</name>
<dbReference type="InterPro" id="IPR039868">
    <property type="entry name" value="ARMD3-like"/>
</dbReference>
<evidence type="ECO:0000256" key="2">
    <source>
        <dbReference type="ARBA" id="ARBA00022692"/>
    </source>
</evidence>
<dbReference type="InParanoid" id="A0A163IZM1"/>
<dbReference type="GO" id="GO:0016020">
    <property type="term" value="C:membrane"/>
    <property type="evidence" value="ECO:0007669"/>
    <property type="project" value="UniProtKB-SubCell"/>
</dbReference>
<dbReference type="GO" id="GO:0005829">
    <property type="term" value="C:cytosol"/>
    <property type="evidence" value="ECO:0007669"/>
    <property type="project" value="TreeGrafter"/>
</dbReference>
<dbReference type="PANTHER" id="PTHR13608">
    <property type="entry name" value="ARMADILLO-LIKE HELICAL DOMAIN-CONTAINING PROTEIN 3"/>
    <property type="match status" value="1"/>
</dbReference>
<accession>A0A163IZM1</accession>
<evidence type="ECO:0000313" key="7">
    <source>
        <dbReference type="Proteomes" id="UP000078561"/>
    </source>
</evidence>
<dbReference type="Proteomes" id="UP000078561">
    <property type="component" value="Unassembled WGS sequence"/>
</dbReference>
<dbReference type="InterPro" id="IPR013636">
    <property type="entry name" value="ARMH3_C"/>
</dbReference>
<gene>
    <name evidence="6" type="primary">ABSGL_01691.1 scaffold 2091</name>
</gene>
<feature type="domain" description="Armadillo-like helical" evidence="5">
    <location>
        <begin position="409"/>
        <end position="650"/>
    </location>
</feature>
<dbReference type="EMBL" id="LT550921">
    <property type="protein sequence ID" value="SAL96295.1"/>
    <property type="molecule type" value="Genomic_DNA"/>
</dbReference>
<keyword evidence="3" id="KW-1133">Transmembrane helix</keyword>
<dbReference type="OrthoDB" id="2012278at2759"/>
<proteinExistence type="predicted"/>
<evidence type="ECO:0000256" key="3">
    <source>
        <dbReference type="ARBA" id="ARBA00022989"/>
    </source>
</evidence>
<dbReference type="OMA" id="YEATHLN"/>
<evidence type="ECO:0000256" key="1">
    <source>
        <dbReference type="ARBA" id="ARBA00004370"/>
    </source>
</evidence>
<dbReference type="AlphaFoldDB" id="A0A163IZM1"/>
<dbReference type="FunCoup" id="A0A163IZM1">
    <property type="interactions" value="658"/>
</dbReference>
<comment type="subcellular location">
    <subcellularLocation>
        <location evidence="1">Membrane</location>
    </subcellularLocation>
</comment>
<keyword evidence="2" id="KW-0812">Transmembrane</keyword>
<dbReference type="Pfam" id="PF08427">
    <property type="entry name" value="ARMH3_C"/>
    <property type="match status" value="1"/>
</dbReference>
<reference evidence="6" key="1">
    <citation type="submission" date="2016-04" db="EMBL/GenBank/DDBJ databases">
        <authorList>
            <person name="Evans L.H."/>
            <person name="Alamgir A."/>
            <person name="Owens N."/>
            <person name="Weber N.D."/>
            <person name="Virtaneva K."/>
            <person name="Barbian K."/>
            <person name="Babar A."/>
            <person name="Rosenke K."/>
        </authorList>
    </citation>
    <scope>NUCLEOTIDE SEQUENCE [LARGE SCALE GENOMIC DNA]</scope>
    <source>
        <strain evidence="6">CBS 101.48</strain>
    </source>
</reference>